<gene>
    <name evidence="2" type="ORF">HC231_12570</name>
</gene>
<protein>
    <submittedName>
        <fullName evidence="2">Uncharacterized protein</fullName>
    </submittedName>
</protein>
<organism evidence="2 3">
    <name type="scientific">Brenneria izadpanahii</name>
    <dbReference type="NCBI Taxonomy" id="2722756"/>
    <lineage>
        <taxon>Bacteria</taxon>
        <taxon>Pseudomonadati</taxon>
        <taxon>Pseudomonadota</taxon>
        <taxon>Gammaproteobacteria</taxon>
        <taxon>Enterobacterales</taxon>
        <taxon>Pectobacteriaceae</taxon>
        <taxon>Brenneria</taxon>
    </lineage>
</organism>
<proteinExistence type="predicted"/>
<feature type="region of interest" description="Disordered" evidence="1">
    <location>
        <begin position="1"/>
        <end position="20"/>
    </location>
</feature>
<accession>A0ABX7UWV8</accession>
<evidence type="ECO:0000313" key="2">
    <source>
        <dbReference type="EMBL" id="QTF08645.1"/>
    </source>
</evidence>
<keyword evidence="3" id="KW-1185">Reference proteome</keyword>
<evidence type="ECO:0000313" key="3">
    <source>
        <dbReference type="Proteomes" id="UP000671960"/>
    </source>
</evidence>
<evidence type="ECO:0000256" key="1">
    <source>
        <dbReference type="SAM" id="MobiDB-lite"/>
    </source>
</evidence>
<reference evidence="2 3" key="1">
    <citation type="submission" date="2020-03" db="EMBL/GenBank/DDBJ databases">
        <authorList>
            <person name="Bakhshi Ganjeh M."/>
        </authorList>
    </citation>
    <scope>NUCLEOTIDE SEQUENCE [LARGE SCALE GENOMIC DNA]</scope>
    <source>
        <strain evidence="3">Iran 50</strain>
    </source>
</reference>
<name>A0ABX7UWV8_9GAMM</name>
<dbReference type="Proteomes" id="UP000671960">
    <property type="component" value="Chromosome"/>
</dbReference>
<dbReference type="EMBL" id="CP050854">
    <property type="protein sequence ID" value="QTF08645.1"/>
    <property type="molecule type" value="Genomic_DNA"/>
</dbReference>
<sequence length="50" mass="5384">MISVTLELSGADTPDGADAAKPLAWPSNEPNIPVSRLSFILLFSLRRQST</sequence>